<dbReference type="EMBL" id="PEML01000299">
    <property type="protein sequence ID" value="RTI05476.1"/>
    <property type="molecule type" value="Genomic_DNA"/>
</dbReference>
<organism evidence="2 5">
    <name type="scientific">Thermus scotoductus</name>
    <dbReference type="NCBI Taxonomy" id="37636"/>
    <lineage>
        <taxon>Bacteria</taxon>
        <taxon>Thermotogati</taxon>
        <taxon>Deinococcota</taxon>
        <taxon>Deinococci</taxon>
        <taxon>Thermales</taxon>
        <taxon>Thermaceae</taxon>
        <taxon>Thermus</taxon>
    </lineage>
</organism>
<evidence type="ECO:0000313" key="2">
    <source>
        <dbReference type="EMBL" id="RTH36562.1"/>
    </source>
</evidence>
<dbReference type="Proteomes" id="UP000288051">
    <property type="component" value="Unassembled WGS sequence"/>
</dbReference>
<reference evidence="3" key="1">
    <citation type="submission" date="2017-10" db="EMBL/GenBank/DDBJ databases">
        <authorList>
            <person name="Wilpiszeski R.L."/>
            <person name="Zhidan Z."/>
            <person name="House C.H."/>
        </authorList>
    </citation>
    <scope>NUCLEOTIDE SEQUENCE</scope>
    <source>
        <strain evidence="3">12_S12</strain>
    </source>
</reference>
<feature type="non-terminal residue" evidence="2">
    <location>
        <position position="53"/>
    </location>
</feature>
<evidence type="ECO:0000313" key="5">
    <source>
        <dbReference type="Proteomes" id="UP000288051"/>
    </source>
</evidence>
<dbReference type="Proteomes" id="UP000287962">
    <property type="component" value="Unassembled WGS sequence"/>
</dbReference>
<proteinExistence type="predicted"/>
<protein>
    <submittedName>
        <fullName evidence="2">Glutamate 5-kinase</fullName>
        <ecNumber evidence="2">2.7.2.11</ecNumber>
    </submittedName>
</protein>
<name>A0A430SEZ3_THESC</name>
<dbReference type="GO" id="GO:0004349">
    <property type="term" value="F:glutamate 5-kinase activity"/>
    <property type="evidence" value="ECO:0007669"/>
    <property type="project" value="UniProtKB-EC"/>
</dbReference>
<dbReference type="AlphaFoldDB" id="A0A430SEZ3"/>
<sequence length="53" mass="5626">MRPGLEAKRLVLKVGSAVLAGPQGLEQGVMQEIARQVLALRQEGREVVLVSSG</sequence>
<dbReference type="Pfam" id="PF00696">
    <property type="entry name" value="AA_kinase"/>
    <property type="match status" value="1"/>
</dbReference>
<feature type="domain" description="Aspartate/glutamate/uridylate kinase" evidence="1">
    <location>
        <begin position="8"/>
        <end position="53"/>
    </location>
</feature>
<keyword evidence="2" id="KW-0418">Kinase</keyword>
<dbReference type="SUPFAM" id="SSF53633">
    <property type="entry name" value="Carbamate kinase-like"/>
    <property type="match status" value="1"/>
</dbReference>
<dbReference type="Gene3D" id="3.40.1160.10">
    <property type="entry name" value="Acetylglutamate kinase-like"/>
    <property type="match status" value="1"/>
</dbReference>
<dbReference type="InterPro" id="IPR001048">
    <property type="entry name" value="Asp/Glu/Uridylate_kinase"/>
</dbReference>
<dbReference type="InterPro" id="IPR036393">
    <property type="entry name" value="AceGlu_kinase-like_sf"/>
</dbReference>
<reference evidence="4 5" key="2">
    <citation type="journal article" date="2019" name="Extremophiles">
        <title>Biogeography of thermophiles and predominance of Thermus scotoductus in domestic water heaters.</title>
        <authorList>
            <person name="Wilpiszeski R.L."/>
            <person name="Zhang Z."/>
            <person name="House C.H."/>
        </authorList>
    </citation>
    <scope>NUCLEOTIDE SEQUENCE [LARGE SCALE GENOMIC DNA]</scope>
    <source>
        <strain evidence="3 4">12_S12</strain>
        <strain evidence="2 5">24_S24</strain>
    </source>
</reference>
<comment type="caution">
    <text evidence="2">The sequence shown here is derived from an EMBL/GenBank/DDBJ whole genome shotgun (WGS) entry which is preliminary data.</text>
</comment>
<evidence type="ECO:0000259" key="1">
    <source>
        <dbReference type="Pfam" id="PF00696"/>
    </source>
</evidence>
<dbReference type="EMBL" id="PELZ01000208">
    <property type="protein sequence ID" value="RTH36562.1"/>
    <property type="molecule type" value="Genomic_DNA"/>
</dbReference>
<evidence type="ECO:0000313" key="3">
    <source>
        <dbReference type="EMBL" id="RTI05476.1"/>
    </source>
</evidence>
<gene>
    <name evidence="3" type="ORF">CSW25_10985</name>
    <name evidence="2" type="ORF">CSW37_06935</name>
</gene>
<dbReference type="EC" id="2.7.2.11" evidence="2"/>
<keyword evidence="2" id="KW-0808">Transferase</keyword>
<evidence type="ECO:0000313" key="4">
    <source>
        <dbReference type="Proteomes" id="UP000287962"/>
    </source>
</evidence>
<keyword evidence="4" id="KW-1185">Reference proteome</keyword>
<accession>A0A430SEZ3</accession>